<evidence type="ECO:0000256" key="1">
    <source>
        <dbReference type="SAM" id="MobiDB-lite"/>
    </source>
</evidence>
<protein>
    <submittedName>
        <fullName evidence="2">Uncharacterized protein</fullName>
    </submittedName>
</protein>
<dbReference type="EMBL" id="JAGRRH010000022">
    <property type="protein sequence ID" value="KAG7345048.1"/>
    <property type="molecule type" value="Genomic_DNA"/>
</dbReference>
<evidence type="ECO:0000313" key="3">
    <source>
        <dbReference type="Proteomes" id="UP000693970"/>
    </source>
</evidence>
<reference evidence="2" key="2">
    <citation type="submission" date="2021-04" db="EMBL/GenBank/DDBJ databases">
        <authorList>
            <person name="Podell S."/>
        </authorList>
    </citation>
    <scope>NUCLEOTIDE SEQUENCE</scope>
    <source>
        <strain evidence="2">Hildebrandi</strain>
    </source>
</reference>
<feature type="region of interest" description="Disordered" evidence="1">
    <location>
        <begin position="14"/>
        <end position="52"/>
    </location>
</feature>
<reference evidence="2" key="1">
    <citation type="journal article" date="2021" name="Sci. Rep.">
        <title>Diploid genomic architecture of Nitzschia inconspicua, an elite biomass production diatom.</title>
        <authorList>
            <person name="Oliver A."/>
            <person name="Podell S."/>
            <person name="Pinowska A."/>
            <person name="Traller J.C."/>
            <person name="Smith S.R."/>
            <person name="McClure R."/>
            <person name="Beliaev A."/>
            <person name="Bohutskyi P."/>
            <person name="Hill E.A."/>
            <person name="Rabines A."/>
            <person name="Zheng H."/>
            <person name="Allen L.Z."/>
            <person name="Kuo A."/>
            <person name="Grigoriev I.V."/>
            <person name="Allen A.E."/>
            <person name="Hazlebeck D."/>
            <person name="Allen E.E."/>
        </authorList>
    </citation>
    <scope>NUCLEOTIDE SEQUENCE</scope>
    <source>
        <strain evidence="2">Hildebrandi</strain>
    </source>
</reference>
<sequence length="168" mass="18800">MGILRQEEINAMELSAMETKTTTAFDGDETVEREDGSSVSTSTSSVDKTCSNDVLNDESEVSQYPSARKVVVEIPPYWIYGALPTDKEYGRWIRSQLSEKVSDEEKYATNKSRRKLHHHVTTQDSINNGNPWKQLQCAIAEGFTKTIKEDGIDETTSARSLELTSLTS</sequence>
<accession>A0A9K3KLM8</accession>
<feature type="compositionally biased region" description="Low complexity" evidence="1">
    <location>
        <begin position="37"/>
        <end position="46"/>
    </location>
</feature>
<proteinExistence type="predicted"/>
<evidence type="ECO:0000313" key="2">
    <source>
        <dbReference type="EMBL" id="KAG7345048.1"/>
    </source>
</evidence>
<dbReference type="Proteomes" id="UP000693970">
    <property type="component" value="Unassembled WGS sequence"/>
</dbReference>
<keyword evidence="3" id="KW-1185">Reference proteome</keyword>
<comment type="caution">
    <text evidence="2">The sequence shown here is derived from an EMBL/GenBank/DDBJ whole genome shotgun (WGS) entry which is preliminary data.</text>
</comment>
<organism evidence="2 3">
    <name type="scientific">Nitzschia inconspicua</name>
    <dbReference type="NCBI Taxonomy" id="303405"/>
    <lineage>
        <taxon>Eukaryota</taxon>
        <taxon>Sar</taxon>
        <taxon>Stramenopiles</taxon>
        <taxon>Ochrophyta</taxon>
        <taxon>Bacillariophyta</taxon>
        <taxon>Bacillariophyceae</taxon>
        <taxon>Bacillariophycidae</taxon>
        <taxon>Bacillariales</taxon>
        <taxon>Bacillariaceae</taxon>
        <taxon>Nitzschia</taxon>
    </lineage>
</organism>
<gene>
    <name evidence="2" type="ORF">IV203_032579</name>
</gene>
<dbReference type="AlphaFoldDB" id="A0A9K3KLM8"/>
<name>A0A9K3KLM8_9STRA</name>